<dbReference type="GO" id="GO:0006355">
    <property type="term" value="P:regulation of DNA-templated transcription"/>
    <property type="evidence" value="ECO:0007669"/>
    <property type="project" value="InterPro"/>
</dbReference>
<dbReference type="InterPro" id="IPR036890">
    <property type="entry name" value="HATPase_C_sf"/>
</dbReference>
<dbReference type="InterPro" id="IPR013767">
    <property type="entry name" value="PAS_fold"/>
</dbReference>
<reference evidence="12 13" key="1">
    <citation type="submission" date="2014-06" db="EMBL/GenBank/DDBJ databases">
        <title>Whole Genome Sequences of Three Symbiotic Endozoicomonas Bacteria.</title>
        <authorList>
            <person name="Neave M.J."/>
            <person name="Apprill A."/>
            <person name="Voolstra C.R."/>
        </authorList>
    </citation>
    <scope>NUCLEOTIDE SEQUENCE [LARGE SCALE GENOMIC DNA]</scope>
    <source>
        <strain evidence="12 13">DSM 22380</strain>
    </source>
</reference>
<dbReference type="EMBL" id="JOJP01000001">
    <property type="protein sequence ID" value="KEI70484.1"/>
    <property type="molecule type" value="Genomic_DNA"/>
</dbReference>
<evidence type="ECO:0000256" key="1">
    <source>
        <dbReference type="ARBA" id="ARBA00000085"/>
    </source>
</evidence>
<dbReference type="eggNOG" id="COG0745">
    <property type="taxonomic scope" value="Bacteria"/>
</dbReference>
<dbReference type="InterPro" id="IPR003594">
    <property type="entry name" value="HATPase_dom"/>
</dbReference>
<dbReference type="SUPFAM" id="SSF47384">
    <property type="entry name" value="Homodimeric domain of signal transducing histidine kinase"/>
    <property type="match status" value="1"/>
</dbReference>
<evidence type="ECO:0000256" key="4">
    <source>
        <dbReference type="ARBA" id="ARBA00022679"/>
    </source>
</evidence>
<keyword evidence="13" id="KW-1185">Reference proteome</keyword>
<dbReference type="InterPro" id="IPR001789">
    <property type="entry name" value="Sig_transdc_resp-reg_receiver"/>
</dbReference>
<comment type="catalytic activity">
    <reaction evidence="1">
        <text>ATP + protein L-histidine = ADP + protein N-phospho-L-histidine.</text>
        <dbReference type="EC" id="2.7.13.3"/>
    </reaction>
</comment>
<dbReference type="SMART" id="SM00388">
    <property type="entry name" value="HisKA"/>
    <property type="match status" value="1"/>
</dbReference>
<dbReference type="CDD" id="cd00082">
    <property type="entry name" value="HisKA"/>
    <property type="match status" value="1"/>
</dbReference>
<dbReference type="SMART" id="SM00448">
    <property type="entry name" value="REC"/>
    <property type="match status" value="1"/>
</dbReference>
<evidence type="ECO:0000313" key="13">
    <source>
        <dbReference type="Proteomes" id="UP000027997"/>
    </source>
</evidence>
<dbReference type="SUPFAM" id="SSF55874">
    <property type="entry name" value="ATPase domain of HSP90 chaperone/DNA topoisomerase II/histidine kinase"/>
    <property type="match status" value="1"/>
</dbReference>
<feature type="domain" description="PAC" evidence="11">
    <location>
        <begin position="225"/>
        <end position="277"/>
    </location>
</feature>
<dbReference type="PRINTS" id="PR00344">
    <property type="entry name" value="BCTRLSENSOR"/>
</dbReference>
<dbReference type="SMART" id="SM00387">
    <property type="entry name" value="HATPase_c"/>
    <property type="match status" value="1"/>
</dbReference>
<dbReference type="SUPFAM" id="SSF52172">
    <property type="entry name" value="CheY-like"/>
    <property type="match status" value="1"/>
</dbReference>
<dbReference type="InterPro" id="IPR000014">
    <property type="entry name" value="PAS"/>
</dbReference>
<gene>
    <name evidence="12" type="ORF">GV64_06820</name>
</gene>
<dbReference type="CDD" id="cd19920">
    <property type="entry name" value="REC_PA4781-like"/>
    <property type="match status" value="1"/>
</dbReference>
<evidence type="ECO:0000256" key="5">
    <source>
        <dbReference type="ARBA" id="ARBA00022777"/>
    </source>
</evidence>
<dbReference type="Pfam" id="PF00072">
    <property type="entry name" value="Response_reg"/>
    <property type="match status" value="1"/>
</dbReference>
<dbReference type="eggNOG" id="COG4191">
    <property type="taxonomic scope" value="Bacteria"/>
</dbReference>
<dbReference type="InterPro" id="IPR035965">
    <property type="entry name" value="PAS-like_dom_sf"/>
</dbReference>
<dbReference type="Pfam" id="PF02518">
    <property type="entry name" value="HATPase_c"/>
    <property type="match status" value="1"/>
</dbReference>
<evidence type="ECO:0000259" key="9">
    <source>
        <dbReference type="PROSITE" id="PS50110"/>
    </source>
</evidence>
<dbReference type="EC" id="2.7.13.3" evidence="2"/>
<dbReference type="RefSeq" id="WP_020580937.1">
    <property type="nucleotide sequence ID" value="NZ_JOJP01000001.1"/>
</dbReference>
<dbReference type="Gene3D" id="3.30.565.10">
    <property type="entry name" value="Histidine kinase-like ATPase, C-terminal domain"/>
    <property type="match status" value="1"/>
</dbReference>
<dbReference type="PROSITE" id="PS50112">
    <property type="entry name" value="PAS"/>
    <property type="match status" value="1"/>
</dbReference>
<dbReference type="PANTHER" id="PTHR43047:SF72">
    <property type="entry name" value="OSMOSENSING HISTIDINE PROTEIN KINASE SLN1"/>
    <property type="match status" value="1"/>
</dbReference>
<proteinExistence type="predicted"/>
<comment type="caution">
    <text evidence="12">The sequence shown here is derived from an EMBL/GenBank/DDBJ whole genome shotgun (WGS) entry which is preliminary data.</text>
</comment>
<evidence type="ECO:0000259" key="11">
    <source>
        <dbReference type="PROSITE" id="PS50113"/>
    </source>
</evidence>
<evidence type="ECO:0000256" key="6">
    <source>
        <dbReference type="PROSITE-ProRule" id="PRU00169"/>
    </source>
</evidence>
<feature type="domain" description="Response regulatory" evidence="9">
    <location>
        <begin position="15"/>
        <end position="131"/>
    </location>
</feature>
<evidence type="ECO:0000256" key="2">
    <source>
        <dbReference type="ARBA" id="ARBA00012438"/>
    </source>
</evidence>
<feature type="coiled-coil region" evidence="7">
    <location>
        <begin position="265"/>
        <end position="295"/>
    </location>
</feature>
<dbReference type="PANTHER" id="PTHR43047">
    <property type="entry name" value="TWO-COMPONENT HISTIDINE PROTEIN KINASE"/>
    <property type="match status" value="1"/>
</dbReference>
<evidence type="ECO:0000313" key="12">
    <source>
        <dbReference type="EMBL" id="KEI70484.1"/>
    </source>
</evidence>
<dbReference type="Gene3D" id="1.10.287.130">
    <property type="match status" value="1"/>
</dbReference>
<dbReference type="PROSITE" id="PS50113">
    <property type="entry name" value="PAC"/>
    <property type="match status" value="1"/>
</dbReference>
<dbReference type="InterPro" id="IPR000700">
    <property type="entry name" value="PAS-assoc_C"/>
</dbReference>
<keyword evidence="5" id="KW-0418">Kinase</keyword>
<dbReference type="CDD" id="cd00130">
    <property type="entry name" value="PAS"/>
    <property type="match status" value="1"/>
</dbReference>
<dbReference type="Gene3D" id="3.30.450.20">
    <property type="entry name" value="PAS domain"/>
    <property type="match status" value="1"/>
</dbReference>
<feature type="modified residue" description="4-aspartylphosphate" evidence="6">
    <location>
        <position position="64"/>
    </location>
</feature>
<keyword evidence="4" id="KW-0808">Transferase</keyword>
<dbReference type="Proteomes" id="UP000027997">
    <property type="component" value="Unassembled WGS sequence"/>
</dbReference>
<sequence length="521" mass="57760">MYLAEAPIEQHEEERILLVDDNPTNLQVLLQTLSGRGYKLLIAKNGESALRIAAKAKPALVLLDIMMPGMDGYEVCRRLKESSETRNITVIFLSALDDTKDKVRGLETGAVDFISKPFQAEEVIARVQTQLKIHKLEQALSARNRQLEADKARILESMNEGIFGLDRLGQITFANPASSAMTGWSIEQLTGQNLIQVMQGGESEVSNLTGPLAPIEVSLNKGVSKTVENATFLHSDGSPFPVDYSCTPIMENSSPSGAVVVFRDISEKKRQQEALQKALDELESQKEQLTHVSRLSTMGEMAAGFAHEVNQPLTAISNYAQVARRMLARLELEDDLGLSEAMEKINTQARRAGEIIARIRSFVKKPDHVLGSVDPNRLIQDTYKLAEVDARNNHMEIHLEQEDGLPNVKVDPVQIQQVALNLIRNGMEAMRDMDTRSIGVYVRTERQDDNFVKVSVIDRGHGLADDAEEKLFTPFYTTKADGMGIGLTVCHSIIQSHGGRLTFQRHPEGGTIFEFTMPIAD</sequence>
<organism evidence="12 13">
    <name type="scientific">Endozoicomonas elysicola</name>
    <dbReference type="NCBI Taxonomy" id="305900"/>
    <lineage>
        <taxon>Bacteria</taxon>
        <taxon>Pseudomonadati</taxon>
        <taxon>Pseudomonadota</taxon>
        <taxon>Gammaproteobacteria</taxon>
        <taxon>Oceanospirillales</taxon>
        <taxon>Endozoicomonadaceae</taxon>
        <taxon>Endozoicomonas</taxon>
    </lineage>
</organism>
<dbReference type="Pfam" id="PF00512">
    <property type="entry name" value="HisKA"/>
    <property type="match status" value="1"/>
</dbReference>
<keyword evidence="7" id="KW-0175">Coiled coil</keyword>
<dbReference type="Gene3D" id="3.40.50.2300">
    <property type="match status" value="1"/>
</dbReference>
<protein>
    <recommendedName>
        <fullName evidence="2">histidine kinase</fullName>
        <ecNumber evidence="2">2.7.13.3</ecNumber>
    </recommendedName>
</protein>
<evidence type="ECO:0000256" key="7">
    <source>
        <dbReference type="SAM" id="Coils"/>
    </source>
</evidence>
<dbReference type="InterPro" id="IPR004358">
    <property type="entry name" value="Sig_transdc_His_kin-like_C"/>
</dbReference>
<dbReference type="InterPro" id="IPR005467">
    <property type="entry name" value="His_kinase_dom"/>
</dbReference>
<evidence type="ECO:0000256" key="3">
    <source>
        <dbReference type="ARBA" id="ARBA00022553"/>
    </source>
</evidence>
<dbReference type="InterPro" id="IPR003661">
    <property type="entry name" value="HisK_dim/P_dom"/>
</dbReference>
<dbReference type="PROSITE" id="PS50109">
    <property type="entry name" value="HIS_KIN"/>
    <property type="match status" value="1"/>
</dbReference>
<dbReference type="InterPro" id="IPR011006">
    <property type="entry name" value="CheY-like_superfamily"/>
</dbReference>
<dbReference type="NCBIfam" id="TIGR00229">
    <property type="entry name" value="sensory_box"/>
    <property type="match status" value="1"/>
</dbReference>
<dbReference type="AlphaFoldDB" id="A0A081K8K8"/>
<dbReference type="PROSITE" id="PS50110">
    <property type="entry name" value="RESPONSE_REGULATORY"/>
    <property type="match status" value="1"/>
</dbReference>
<evidence type="ECO:0000259" key="10">
    <source>
        <dbReference type="PROSITE" id="PS50112"/>
    </source>
</evidence>
<dbReference type="GO" id="GO:0000155">
    <property type="term" value="F:phosphorelay sensor kinase activity"/>
    <property type="evidence" value="ECO:0007669"/>
    <property type="project" value="InterPro"/>
</dbReference>
<dbReference type="SUPFAM" id="SSF55785">
    <property type="entry name" value="PYP-like sensor domain (PAS domain)"/>
    <property type="match status" value="1"/>
</dbReference>
<dbReference type="InterPro" id="IPR036097">
    <property type="entry name" value="HisK_dim/P_sf"/>
</dbReference>
<keyword evidence="3 6" id="KW-0597">Phosphoprotein</keyword>
<name>A0A081K8K8_9GAMM</name>
<dbReference type="STRING" id="305900.GV64_06820"/>
<evidence type="ECO:0000259" key="8">
    <source>
        <dbReference type="PROSITE" id="PS50109"/>
    </source>
</evidence>
<dbReference type="Pfam" id="PF00989">
    <property type="entry name" value="PAS"/>
    <property type="match status" value="1"/>
</dbReference>
<dbReference type="SMART" id="SM00091">
    <property type="entry name" value="PAS"/>
    <property type="match status" value="1"/>
</dbReference>
<feature type="domain" description="PAS" evidence="10">
    <location>
        <begin position="147"/>
        <end position="195"/>
    </location>
</feature>
<feature type="domain" description="Histidine kinase" evidence="8">
    <location>
        <begin position="304"/>
        <end position="521"/>
    </location>
</feature>
<accession>A0A081K8K8</accession>